<feature type="signal peptide" evidence="3">
    <location>
        <begin position="1"/>
        <end position="18"/>
    </location>
</feature>
<dbReference type="SMR" id="A0A1V6Q3B7"/>
<keyword evidence="1" id="KW-0929">Antimicrobial</keyword>
<keyword evidence="5" id="KW-1185">Reference proteome</keyword>
<dbReference type="AlphaFoldDB" id="A0A1V6Q3B7"/>
<proteinExistence type="predicted"/>
<dbReference type="Proteomes" id="UP000191672">
    <property type="component" value="Unassembled WGS sequence"/>
</dbReference>
<accession>A0A1V6Q3B7</accession>
<feature type="chain" id="PRO_5013206734" description="Antifungal protein" evidence="3">
    <location>
        <begin position="19"/>
        <end position="92"/>
    </location>
</feature>
<dbReference type="STRING" id="416450.A0A1V6Q3B7"/>
<dbReference type="InterPro" id="IPR022706">
    <property type="entry name" value="Antifungal_prot"/>
</dbReference>
<organism evidence="4 5">
    <name type="scientific">Penicillium antarcticum</name>
    <dbReference type="NCBI Taxonomy" id="416450"/>
    <lineage>
        <taxon>Eukaryota</taxon>
        <taxon>Fungi</taxon>
        <taxon>Dikarya</taxon>
        <taxon>Ascomycota</taxon>
        <taxon>Pezizomycotina</taxon>
        <taxon>Eurotiomycetes</taxon>
        <taxon>Eurotiomycetidae</taxon>
        <taxon>Eurotiales</taxon>
        <taxon>Aspergillaceae</taxon>
        <taxon>Penicillium</taxon>
    </lineage>
</organism>
<reference evidence="5" key="1">
    <citation type="journal article" date="2017" name="Nat. Microbiol.">
        <title>Global analysis of biosynthetic gene clusters reveals vast potential of secondary metabolite production in Penicillium species.</title>
        <authorList>
            <person name="Nielsen J.C."/>
            <person name="Grijseels S."/>
            <person name="Prigent S."/>
            <person name="Ji B."/>
            <person name="Dainat J."/>
            <person name="Nielsen K.F."/>
            <person name="Frisvad J.C."/>
            <person name="Workman M."/>
            <person name="Nielsen J."/>
        </authorList>
    </citation>
    <scope>NUCLEOTIDE SEQUENCE [LARGE SCALE GENOMIC DNA]</scope>
    <source>
        <strain evidence="5">IBT 31811</strain>
    </source>
</reference>
<dbReference type="EMBL" id="MDYN01000015">
    <property type="protein sequence ID" value="OQD83770.1"/>
    <property type="molecule type" value="Genomic_DNA"/>
</dbReference>
<protein>
    <recommendedName>
        <fullName evidence="6">Antifungal protein</fullName>
    </recommendedName>
</protein>
<dbReference type="GO" id="GO:0031640">
    <property type="term" value="P:killing of cells of another organism"/>
    <property type="evidence" value="ECO:0007669"/>
    <property type="project" value="UniProtKB-KW"/>
</dbReference>
<dbReference type="OrthoDB" id="4478077at2759"/>
<evidence type="ECO:0000256" key="1">
    <source>
        <dbReference type="ARBA" id="ARBA00022529"/>
    </source>
</evidence>
<gene>
    <name evidence="4" type="ORF">PENANT_c015G07856</name>
</gene>
<evidence type="ECO:0008006" key="6">
    <source>
        <dbReference type="Google" id="ProtNLM"/>
    </source>
</evidence>
<keyword evidence="3" id="KW-0732">Signal</keyword>
<dbReference type="Gene3D" id="2.40.50.60">
    <property type="entry name" value="Antifungal protein domain"/>
    <property type="match status" value="1"/>
</dbReference>
<dbReference type="SUPFAM" id="SSF57598">
    <property type="entry name" value="Antifungal protein (AGAFP)"/>
    <property type="match status" value="1"/>
</dbReference>
<evidence type="ECO:0000256" key="2">
    <source>
        <dbReference type="ARBA" id="ARBA00022577"/>
    </source>
</evidence>
<name>A0A1V6Q3B7_9EURO</name>
<evidence type="ECO:0000313" key="5">
    <source>
        <dbReference type="Proteomes" id="UP000191672"/>
    </source>
</evidence>
<keyword evidence="2" id="KW-0295">Fungicide</keyword>
<dbReference type="Pfam" id="PF11402">
    <property type="entry name" value="Antifungal_prot"/>
    <property type="match status" value="1"/>
</dbReference>
<evidence type="ECO:0000313" key="4">
    <source>
        <dbReference type="EMBL" id="OQD83770.1"/>
    </source>
</evidence>
<sequence length="92" mass="10150">MQIISIAIVLFAAMGAVATPIATESDDLDARDVQLSKYGGECSLKHNTCTYRKDGKDHVVNCGSATNRKCKTDRHHCEYDDHHKTVDCQTPV</sequence>
<comment type="caution">
    <text evidence="4">The sequence shown here is derived from an EMBL/GenBank/DDBJ whole genome shotgun (WGS) entry which is preliminary data.</text>
</comment>
<dbReference type="GO" id="GO:0050832">
    <property type="term" value="P:defense response to fungus"/>
    <property type="evidence" value="ECO:0007669"/>
    <property type="project" value="UniProtKB-KW"/>
</dbReference>
<evidence type="ECO:0000256" key="3">
    <source>
        <dbReference type="SAM" id="SignalP"/>
    </source>
</evidence>
<dbReference type="InterPro" id="IPR023112">
    <property type="entry name" value="Antifungal-protein_dom_sf"/>
</dbReference>